<dbReference type="EMBL" id="SMCQ01000004">
    <property type="protein sequence ID" value="TCW01287.1"/>
    <property type="molecule type" value="Genomic_DNA"/>
</dbReference>
<reference evidence="5 6" key="1">
    <citation type="submission" date="2019-03" db="EMBL/GenBank/DDBJ databases">
        <title>Genomic Encyclopedia of Type Strains, Phase IV (KMG-IV): sequencing the most valuable type-strain genomes for metagenomic binning, comparative biology and taxonomic classification.</title>
        <authorList>
            <person name="Goeker M."/>
        </authorList>
    </citation>
    <scope>NUCLEOTIDE SEQUENCE [LARGE SCALE GENOMIC DNA]</scope>
    <source>
        <strain evidence="5 6">DSM 29487</strain>
    </source>
</reference>
<evidence type="ECO:0000256" key="3">
    <source>
        <dbReference type="ARBA" id="ARBA00022840"/>
    </source>
</evidence>
<name>A0A4R3Z4Z9_9FIRM</name>
<dbReference type="InterPro" id="IPR037257">
    <property type="entry name" value="T2SS_E_N_sf"/>
</dbReference>
<dbReference type="InterPro" id="IPR001482">
    <property type="entry name" value="T2SS/T4SS_dom"/>
</dbReference>
<dbReference type="AlphaFoldDB" id="A0A4R3Z4Z9"/>
<evidence type="ECO:0000256" key="2">
    <source>
        <dbReference type="ARBA" id="ARBA00022741"/>
    </source>
</evidence>
<comment type="caution">
    <text evidence="5">The sequence shown here is derived from an EMBL/GenBank/DDBJ whole genome shotgun (WGS) entry which is preliminary data.</text>
</comment>
<dbReference type="GeneID" id="98914799"/>
<accession>A0A4R3Z4Z9</accession>
<proteinExistence type="inferred from homology"/>
<sequence>MKMIPIGEVLKEQGYINEEQLQLALDAQKNDRSKRLGQHLIDLGFVTEEQTLQALSVKLGEPFVDMNSVNIDVEAVSRIPETLAKKYNILSTEIKGNTLGVVTSDPMNFYGFEDIRLVTGMDLAISLATTEAVKNAISYYYSEVRARNAADVANQQTNQFQMSDEEIFDSEADDTPVVKLLNSLLTNGFNSNVSDIHIEPFDNETLVRMRIDGMLIESMKLQKNIHNALVVRTKILANLDISEKRIPQDGHFVITINGERMNLRVSIVPTVHGEKIVLRYLNSNTPIDYANHFGMNDENYEKMMKMMDNPNGIIYVTGPTGSGKTTTLYMIMEKLAKRDVNILTIEDPVEKTLDRINQMQVNNVAGLTFESGLRAILRQDPDIIMVGETRDAETASISVRAAITGHLVVSTLHTNDAISTIVRLEDMGIEPYMVSNSVVGIVAQRLVKKVCPHCAKKVKANDDDKRIMGKDIEYVYQSVGCPACHHTGYKGRIAVHEMILIDKRIRRMISDKNDISDIFDYVKVNQNYHSLFEETLKLVEEGKTTVNELLKISYYER</sequence>
<dbReference type="Pfam" id="PF00437">
    <property type="entry name" value="T2SSE"/>
    <property type="match status" value="1"/>
</dbReference>
<keyword evidence="2" id="KW-0547">Nucleotide-binding</keyword>
<organism evidence="5 6">
    <name type="scientific">Longibaculum muris</name>
    <dbReference type="NCBI Taxonomy" id="1796628"/>
    <lineage>
        <taxon>Bacteria</taxon>
        <taxon>Bacillati</taxon>
        <taxon>Bacillota</taxon>
        <taxon>Erysipelotrichia</taxon>
        <taxon>Erysipelotrichales</taxon>
        <taxon>Coprobacillaceae</taxon>
        <taxon>Longibaculum</taxon>
    </lineage>
</organism>
<dbReference type="GO" id="GO:0005886">
    <property type="term" value="C:plasma membrane"/>
    <property type="evidence" value="ECO:0007669"/>
    <property type="project" value="TreeGrafter"/>
</dbReference>
<dbReference type="PANTHER" id="PTHR30258">
    <property type="entry name" value="TYPE II SECRETION SYSTEM PROTEIN GSPE-RELATED"/>
    <property type="match status" value="1"/>
</dbReference>
<dbReference type="SUPFAM" id="SSF52540">
    <property type="entry name" value="P-loop containing nucleoside triphosphate hydrolases"/>
    <property type="match status" value="1"/>
</dbReference>
<dbReference type="InterPro" id="IPR003593">
    <property type="entry name" value="AAA+_ATPase"/>
</dbReference>
<keyword evidence="3" id="KW-0067">ATP-binding</keyword>
<dbReference type="SUPFAM" id="SSF160246">
    <property type="entry name" value="EspE N-terminal domain-like"/>
    <property type="match status" value="1"/>
</dbReference>
<keyword evidence="6" id="KW-1185">Reference proteome</keyword>
<evidence type="ECO:0000313" key="5">
    <source>
        <dbReference type="EMBL" id="TCW01287.1"/>
    </source>
</evidence>
<evidence type="ECO:0000313" key="6">
    <source>
        <dbReference type="Proteomes" id="UP000295515"/>
    </source>
</evidence>
<dbReference type="Pfam" id="PF05157">
    <property type="entry name" value="MshEN"/>
    <property type="match status" value="1"/>
</dbReference>
<dbReference type="InterPro" id="IPR027417">
    <property type="entry name" value="P-loop_NTPase"/>
</dbReference>
<dbReference type="PANTHER" id="PTHR30258:SF1">
    <property type="entry name" value="PROTEIN TRANSPORT PROTEIN HOFB HOMOLOG"/>
    <property type="match status" value="1"/>
</dbReference>
<dbReference type="Gene3D" id="3.30.450.90">
    <property type="match status" value="1"/>
</dbReference>
<dbReference type="Proteomes" id="UP000295515">
    <property type="component" value="Unassembled WGS sequence"/>
</dbReference>
<dbReference type="Gene3D" id="3.40.50.300">
    <property type="entry name" value="P-loop containing nucleotide triphosphate hydrolases"/>
    <property type="match status" value="1"/>
</dbReference>
<dbReference type="GO" id="GO:0005524">
    <property type="term" value="F:ATP binding"/>
    <property type="evidence" value="ECO:0007669"/>
    <property type="project" value="UniProtKB-KW"/>
</dbReference>
<dbReference type="InterPro" id="IPR007831">
    <property type="entry name" value="T2SS_GspE_N"/>
</dbReference>
<comment type="similarity">
    <text evidence="1">Belongs to the GSP E family.</text>
</comment>
<gene>
    <name evidence="5" type="ORF">EDD60_104106</name>
</gene>
<dbReference type="GO" id="GO:0016887">
    <property type="term" value="F:ATP hydrolysis activity"/>
    <property type="evidence" value="ECO:0007669"/>
    <property type="project" value="TreeGrafter"/>
</dbReference>
<evidence type="ECO:0000256" key="1">
    <source>
        <dbReference type="ARBA" id="ARBA00006611"/>
    </source>
</evidence>
<dbReference type="CDD" id="cd01129">
    <property type="entry name" value="PulE-GspE-like"/>
    <property type="match status" value="1"/>
</dbReference>
<evidence type="ECO:0000259" key="4">
    <source>
        <dbReference type="SMART" id="SM00382"/>
    </source>
</evidence>
<dbReference type="RefSeq" id="WP_066449517.1">
    <property type="nucleotide sequence ID" value="NZ_JANKBF010000006.1"/>
</dbReference>
<dbReference type="SMART" id="SM00382">
    <property type="entry name" value="AAA"/>
    <property type="match status" value="1"/>
</dbReference>
<dbReference type="Gene3D" id="3.30.300.160">
    <property type="entry name" value="Type II secretion system, protein E, N-terminal domain"/>
    <property type="match status" value="1"/>
</dbReference>
<protein>
    <submittedName>
        <fullName evidence="5">Type IV pilus assembly protein PilB</fullName>
    </submittedName>
</protein>
<feature type="domain" description="AAA+ ATPase" evidence="4">
    <location>
        <begin position="310"/>
        <end position="428"/>
    </location>
</feature>